<organism evidence="4 5">
    <name type="scientific">Aureibacillus halotolerans</name>
    <dbReference type="NCBI Taxonomy" id="1508390"/>
    <lineage>
        <taxon>Bacteria</taxon>
        <taxon>Bacillati</taxon>
        <taxon>Bacillota</taxon>
        <taxon>Bacilli</taxon>
        <taxon>Bacillales</taxon>
        <taxon>Bacillaceae</taxon>
        <taxon>Aureibacillus</taxon>
    </lineage>
</organism>
<sequence length="224" mass="26530">MIPAKRQPAFEWLFSHIVHAMLKQHFSAVYVRGESKRNVTGPMLLFSNHSNWWDGLVCFYLSRSLLRKDVYMMMHEKGLKQHPYFSWIGAFSVDKSSQRDIMRSLHYAEARLQDQHTVWLFPQGDEYHQDTRPLLFEPGLSYLSQCQGLHTPPTIYSIAFYYSYIHRKKPGLFIDISAHLPIKDWEHLNRKQRSLYFENALTEQLNSLRTDVLQRSYASFDVLL</sequence>
<dbReference type="SMART" id="SM00563">
    <property type="entry name" value="PlsC"/>
    <property type="match status" value="1"/>
</dbReference>
<dbReference type="AlphaFoldDB" id="A0A4R6UAZ0"/>
<dbReference type="GO" id="GO:0006654">
    <property type="term" value="P:phosphatidic acid biosynthetic process"/>
    <property type="evidence" value="ECO:0007669"/>
    <property type="project" value="TreeGrafter"/>
</dbReference>
<dbReference type="InterPro" id="IPR002123">
    <property type="entry name" value="Plipid/glycerol_acylTrfase"/>
</dbReference>
<evidence type="ECO:0000313" key="5">
    <source>
        <dbReference type="Proteomes" id="UP000295632"/>
    </source>
</evidence>
<accession>A0A4R6UAZ0</accession>
<dbReference type="RefSeq" id="WP_133578981.1">
    <property type="nucleotide sequence ID" value="NZ_SNYJ01000002.1"/>
</dbReference>
<dbReference type="CDD" id="cd06551">
    <property type="entry name" value="LPLAT"/>
    <property type="match status" value="1"/>
</dbReference>
<feature type="domain" description="Phospholipid/glycerol acyltransferase" evidence="3">
    <location>
        <begin position="43"/>
        <end position="163"/>
    </location>
</feature>
<dbReference type="Pfam" id="PF01553">
    <property type="entry name" value="Acyltransferase"/>
    <property type="match status" value="1"/>
</dbReference>
<evidence type="ECO:0000256" key="1">
    <source>
        <dbReference type="ARBA" id="ARBA00022679"/>
    </source>
</evidence>
<keyword evidence="5" id="KW-1185">Reference proteome</keyword>
<dbReference type="GO" id="GO:0005886">
    <property type="term" value="C:plasma membrane"/>
    <property type="evidence" value="ECO:0007669"/>
    <property type="project" value="TreeGrafter"/>
</dbReference>
<dbReference type="PANTHER" id="PTHR10434">
    <property type="entry name" value="1-ACYL-SN-GLYCEROL-3-PHOSPHATE ACYLTRANSFERASE"/>
    <property type="match status" value="1"/>
</dbReference>
<dbReference type="EMBL" id="SNYJ01000002">
    <property type="protein sequence ID" value="TDQ42089.1"/>
    <property type="molecule type" value="Genomic_DNA"/>
</dbReference>
<name>A0A4R6UAZ0_9BACI</name>
<dbReference type="Proteomes" id="UP000295632">
    <property type="component" value="Unassembled WGS sequence"/>
</dbReference>
<gene>
    <name evidence="4" type="ORF">EV213_102118</name>
</gene>
<dbReference type="SUPFAM" id="SSF69593">
    <property type="entry name" value="Glycerol-3-phosphate (1)-acyltransferase"/>
    <property type="match status" value="1"/>
</dbReference>
<evidence type="ECO:0000259" key="3">
    <source>
        <dbReference type="SMART" id="SM00563"/>
    </source>
</evidence>
<evidence type="ECO:0000256" key="2">
    <source>
        <dbReference type="ARBA" id="ARBA00023315"/>
    </source>
</evidence>
<reference evidence="4 5" key="1">
    <citation type="submission" date="2019-03" db="EMBL/GenBank/DDBJ databases">
        <title>Genomic Encyclopedia of Type Strains, Phase IV (KMG-IV): sequencing the most valuable type-strain genomes for metagenomic binning, comparative biology and taxonomic classification.</title>
        <authorList>
            <person name="Goeker M."/>
        </authorList>
    </citation>
    <scope>NUCLEOTIDE SEQUENCE [LARGE SCALE GENOMIC DNA]</scope>
    <source>
        <strain evidence="4 5">DSM 28697</strain>
    </source>
</reference>
<proteinExistence type="predicted"/>
<comment type="caution">
    <text evidence="4">The sequence shown here is derived from an EMBL/GenBank/DDBJ whole genome shotgun (WGS) entry which is preliminary data.</text>
</comment>
<keyword evidence="1 4" id="KW-0808">Transferase</keyword>
<evidence type="ECO:0000313" key="4">
    <source>
        <dbReference type="EMBL" id="TDQ42089.1"/>
    </source>
</evidence>
<dbReference type="PANTHER" id="PTHR10434:SF11">
    <property type="entry name" value="1-ACYL-SN-GLYCEROL-3-PHOSPHATE ACYLTRANSFERASE"/>
    <property type="match status" value="1"/>
</dbReference>
<keyword evidence="2 4" id="KW-0012">Acyltransferase</keyword>
<dbReference type="OrthoDB" id="152799at2"/>
<dbReference type="GO" id="GO:0003841">
    <property type="term" value="F:1-acylglycerol-3-phosphate O-acyltransferase activity"/>
    <property type="evidence" value="ECO:0007669"/>
    <property type="project" value="TreeGrafter"/>
</dbReference>
<protein>
    <submittedName>
        <fullName evidence="4">1-acyl-sn-glycerol-3-phosphate acyltransferase</fullName>
    </submittedName>
</protein>